<evidence type="ECO:0000313" key="2">
    <source>
        <dbReference type="Proteomes" id="UP000607397"/>
    </source>
</evidence>
<protein>
    <recommendedName>
        <fullName evidence="3">Phytanoyl-CoA dioxygenase</fullName>
    </recommendedName>
</protein>
<gene>
    <name evidence="1" type="ORF">GS597_11275</name>
</gene>
<proteinExistence type="predicted"/>
<dbReference type="RefSeq" id="WP_161825553.1">
    <property type="nucleotide sequence ID" value="NZ_WVIC01000020.1"/>
</dbReference>
<organism evidence="1 2">
    <name type="scientific">Petrachloros mirabilis ULC683</name>
    <dbReference type="NCBI Taxonomy" id="2781853"/>
    <lineage>
        <taxon>Bacteria</taxon>
        <taxon>Bacillati</taxon>
        <taxon>Cyanobacteriota</taxon>
        <taxon>Cyanophyceae</taxon>
        <taxon>Synechococcales</taxon>
        <taxon>Petrachlorosaceae</taxon>
        <taxon>Petrachloros</taxon>
        <taxon>Petrachloros mirabilis</taxon>
    </lineage>
</organism>
<dbReference type="SUPFAM" id="SSF51197">
    <property type="entry name" value="Clavaminate synthase-like"/>
    <property type="match status" value="1"/>
</dbReference>
<dbReference type="EMBL" id="WVIC01000020">
    <property type="protein sequence ID" value="NCJ07078.1"/>
    <property type="molecule type" value="Genomic_DNA"/>
</dbReference>
<evidence type="ECO:0000313" key="1">
    <source>
        <dbReference type="EMBL" id="NCJ07078.1"/>
    </source>
</evidence>
<sequence>MMKSRISHFLANPFSIAAYNYLVQRRITYPPLRYYLSKKIAKFYPSAEEISPKNISSFKDYDVEQYVKSLDQEGVCFFDALIDSEIVNDIKAHLKDKCLKSKSPANIPYDFLLENAPKNANLAEYHQKDLLSCKHIVNIANHPFLLNIVSRYLECKPTISNVNVIWSFPGDKLKPQAAQNYHRDVDDWKFLKLFVYLTDVETDSGPHCFVQGSHKYLGFTKIGRISDHVINSTFEDSKKLEILGRMGYAFLEDTFAIHKGKFPEVSPRLLLQIEYSLNPNGVYNYVNKIPLKIIQDLNLDPYVNRLYMNGNDVRPKSA</sequence>
<dbReference type="Proteomes" id="UP000607397">
    <property type="component" value="Unassembled WGS sequence"/>
</dbReference>
<dbReference type="Gene3D" id="2.60.120.620">
    <property type="entry name" value="q2cbj1_9rhob like domain"/>
    <property type="match status" value="1"/>
</dbReference>
<dbReference type="AlphaFoldDB" id="A0A8K1ZZR0"/>
<evidence type="ECO:0008006" key="3">
    <source>
        <dbReference type="Google" id="ProtNLM"/>
    </source>
</evidence>
<keyword evidence="2" id="KW-1185">Reference proteome</keyword>
<accession>A0A8K1ZZR0</accession>
<reference evidence="1" key="1">
    <citation type="submission" date="2019-12" db="EMBL/GenBank/DDBJ databases">
        <title>High-Quality draft genome sequences of three cyanobacteria isolated from the limestone walls of the Old Cathedral of Coimbra.</title>
        <authorList>
            <person name="Tiago I."/>
            <person name="Soares F."/>
            <person name="Portugal A."/>
        </authorList>
    </citation>
    <scope>NUCLEOTIDE SEQUENCE [LARGE SCALE GENOMIC DNA]</scope>
    <source>
        <strain evidence="1">C</strain>
    </source>
</reference>
<comment type="caution">
    <text evidence="1">The sequence shown here is derived from an EMBL/GenBank/DDBJ whole genome shotgun (WGS) entry which is preliminary data.</text>
</comment>
<name>A0A8K1ZZR0_9CYAN</name>